<dbReference type="PROSITE" id="PS50053">
    <property type="entry name" value="UBIQUITIN_2"/>
    <property type="match status" value="1"/>
</dbReference>
<dbReference type="PRINTS" id="PR00348">
    <property type="entry name" value="UBIQUITIN"/>
</dbReference>
<dbReference type="InterPro" id="IPR029071">
    <property type="entry name" value="Ubiquitin-like_domsf"/>
</dbReference>
<feature type="domain" description="Ubiquitin-like" evidence="1">
    <location>
        <begin position="129"/>
        <end position="204"/>
    </location>
</feature>
<sequence length="204" mass="22583">MNGLYENGHLLLAPGHWAKASNVHVSFEEGTGDAKAAVKIQRSRNGDARCTVQVYASKNSLSASIKMKNASAWVRVTERSPHADMEVIMGHEAPPRTEGFRTLALIKIKDFDNNDNIDSDDEEPLPMKFKIIIKICGGSPAMFSVQSETLVEDLKLQIQERHQYTPDQQRLTYAGKQLEDCESLGSYGIGPEAEVNLILRLRGG</sequence>
<organism evidence="2 3">
    <name type="scientific">Elysia marginata</name>
    <dbReference type="NCBI Taxonomy" id="1093978"/>
    <lineage>
        <taxon>Eukaryota</taxon>
        <taxon>Metazoa</taxon>
        <taxon>Spiralia</taxon>
        <taxon>Lophotrochozoa</taxon>
        <taxon>Mollusca</taxon>
        <taxon>Gastropoda</taxon>
        <taxon>Heterobranchia</taxon>
        <taxon>Euthyneura</taxon>
        <taxon>Panpulmonata</taxon>
        <taxon>Sacoglossa</taxon>
        <taxon>Placobranchoidea</taxon>
        <taxon>Plakobranchidae</taxon>
        <taxon>Elysia</taxon>
    </lineage>
</organism>
<comment type="caution">
    <text evidence="2">The sequence shown here is derived from an EMBL/GenBank/DDBJ whole genome shotgun (WGS) entry which is preliminary data.</text>
</comment>
<dbReference type="PANTHER" id="PTHR10666">
    <property type="entry name" value="UBIQUITIN"/>
    <property type="match status" value="1"/>
</dbReference>
<dbReference type="Pfam" id="PF00240">
    <property type="entry name" value="ubiquitin"/>
    <property type="match status" value="1"/>
</dbReference>
<dbReference type="InterPro" id="IPR050158">
    <property type="entry name" value="Ubiquitin_ubiquitin-like"/>
</dbReference>
<dbReference type="Proteomes" id="UP000762676">
    <property type="component" value="Unassembled WGS sequence"/>
</dbReference>
<dbReference type="InterPro" id="IPR019956">
    <property type="entry name" value="Ubiquitin_dom"/>
</dbReference>
<evidence type="ECO:0000313" key="2">
    <source>
        <dbReference type="EMBL" id="GFR74567.1"/>
    </source>
</evidence>
<keyword evidence="3" id="KW-1185">Reference proteome</keyword>
<dbReference type="SUPFAM" id="SSF54236">
    <property type="entry name" value="Ubiquitin-like"/>
    <property type="match status" value="1"/>
</dbReference>
<accession>A0AAV4FMQ2</accession>
<dbReference type="SMART" id="SM00213">
    <property type="entry name" value="UBQ"/>
    <property type="match status" value="1"/>
</dbReference>
<dbReference type="InterPro" id="IPR000626">
    <property type="entry name" value="Ubiquitin-like_dom"/>
</dbReference>
<dbReference type="Gene3D" id="3.10.20.90">
    <property type="entry name" value="Phosphatidylinositol 3-kinase Catalytic Subunit, Chain A, domain 1"/>
    <property type="match status" value="1"/>
</dbReference>
<protein>
    <submittedName>
        <fullName evidence="2">Ubiquitin</fullName>
    </submittedName>
</protein>
<name>A0AAV4FMQ2_9GAST</name>
<evidence type="ECO:0000313" key="3">
    <source>
        <dbReference type="Proteomes" id="UP000762676"/>
    </source>
</evidence>
<proteinExistence type="predicted"/>
<dbReference type="AlphaFoldDB" id="A0AAV4FMQ2"/>
<reference evidence="2 3" key="1">
    <citation type="journal article" date="2021" name="Elife">
        <title>Chloroplast acquisition without the gene transfer in kleptoplastic sea slugs, Plakobranchus ocellatus.</title>
        <authorList>
            <person name="Maeda T."/>
            <person name="Takahashi S."/>
            <person name="Yoshida T."/>
            <person name="Shimamura S."/>
            <person name="Takaki Y."/>
            <person name="Nagai Y."/>
            <person name="Toyoda A."/>
            <person name="Suzuki Y."/>
            <person name="Arimoto A."/>
            <person name="Ishii H."/>
            <person name="Satoh N."/>
            <person name="Nishiyama T."/>
            <person name="Hasebe M."/>
            <person name="Maruyama T."/>
            <person name="Minagawa J."/>
            <person name="Obokata J."/>
            <person name="Shigenobu S."/>
        </authorList>
    </citation>
    <scope>NUCLEOTIDE SEQUENCE [LARGE SCALE GENOMIC DNA]</scope>
</reference>
<gene>
    <name evidence="2" type="ORF">ElyMa_005757000</name>
</gene>
<dbReference type="EMBL" id="BMAT01011533">
    <property type="protein sequence ID" value="GFR74567.1"/>
    <property type="molecule type" value="Genomic_DNA"/>
</dbReference>
<evidence type="ECO:0000259" key="1">
    <source>
        <dbReference type="PROSITE" id="PS50053"/>
    </source>
</evidence>